<dbReference type="InterPro" id="IPR042230">
    <property type="entry name" value="CusF_sf"/>
</dbReference>
<dbReference type="InterPro" id="IPR021647">
    <property type="entry name" value="CusF_Ec"/>
</dbReference>
<gene>
    <name evidence="2" type="ORF">ACFPM8_10955</name>
</gene>
<evidence type="ECO:0000313" key="3">
    <source>
        <dbReference type="Proteomes" id="UP001596045"/>
    </source>
</evidence>
<dbReference type="RefSeq" id="WP_378997582.1">
    <property type="nucleotide sequence ID" value="NZ_JBHSMT010000014.1"/>
</dbReference>
<proteinExistence type="predicted"/>
<comment type="caution">
    <text evidence="2">The sequence shown here is derived from an EMBL/GenBank/DDBJ whole genome shotgun (WGS) entry which is preliminary data.</text>
</comment>
<sequence length="114" mass="12056">MKYLQLLAILGTLLIGLPASSMAANGAVETQITPEDKTALPLVNGEIRKVDASSGKITIKHDEIPNFGMPAMTMLFKAGDPAMLDQFKAGDKVKFSVNKVGGALTIVSLELVDL</sequence>
<feature type="signal peptide" evidence="1">
    <location>
        <begin position="1"/>
        <end position="23"/>
    </location>
</feature>
<dbReference type="Proteomes" id="UP001596045">
    <property type="component" value="Unassembled WGS sequence"/>
</dbReference>
<keyword evidence="1" id="KW-0732">Signal</keyword>
<evidence type="ECO:0000256" key="1">
    <source>
        <dbReference type="SAM" id="SignalP"/>
    </source>
</evidence>
<accession>A0ABW0MA64</accession>
<evidence type="ECO:0000313" key="2">
    <source>
        <dbReference type="EMBL" id="MFC5474475.1"/>
    </source>
</evidence>
<dbReference type="Pfam" id="PF11604">
    <property type="entry name" value="CusF_Ec"/>
    <property type="match status" value="1"/>
</dbReference>
<protein>
    <submittedName>
        <fullName evidence="2">Copper-binding protein</fullName>
    </submittedName>
</protein>
<dbReference type="Gene3D" id="2.40.50.320">
    <property type="entry name" value="Copper binding periplasmic protein CusF"/>
    <property type="match status" value="1"/>
</dbReference>
<organism evidence="2 3">
    <name type="scientific">Paraherbaspirillum soli</name>
    <dbReference type="NCBI Taxonomy" id="631222"/>
    <lineage>
        <taxon>Bacteria</taxon>
        <taxon>Pseudomonadati</taxon>
        <taxon>Pseudomonadota</taxon>
        <taxon>Betaproteobacteria</taxon>
        <taxon>Burkholderiales</taxon>
        <taxon>Oxalobacteraceae</taxon>
        <taxon>Paraherbaspirillum</taxon>
    </lineage>
</organism>
<dbReference type="EMBL" id="JBHSMT010000014">
    <property type="protein sequence ID" value="MFC5474475.1"/>
    <property type="molecule type" value="Genomic_DNA"/>
</dbReference>
<reference evidence="3" key="1">
    <citation type="journal article" date="2019" name="Int. J. Syst. Evol. Microbiol.">
        <title>The Global Catalogue of Microorganisms (GCM) 10K type strain sequencing project: providing services to taxonomists for standard genome sequencing and annotation.</title>
        <authorList>
            <consortium name="The Broad Institute Genomics Platform"/>
            <consortium name="The Broad Institute Genome Sequencing Center for Infectious Disease"/>
            <person name="Wu L."/>
            <person name="Ma J."/>
        </authorList>
    </citation>
    <scope>NUCLEOTIDE SEQUENCE [LARGE SCALE GENOMIC DNA]</scope>
    <source>
        <strain evidence="3">JCM 17066</strain>
    </source>
</reference>
<name>A0ABW0MA64_9BURK</name>
<feature type="chain" id="PRO_5045417621" evidence="1">
    <location>
        <begin position="24"/>
        <end position="114"/>
    </location>
</feature>
<keyword evidence="3" id="KW-1185">Reference proteome</keyword>